<dbReference type="InterPro" id="IPR011050">
    <property type="entry name" value="Pectin_lyase_fold/virulence"/>
</dbReference>
<feature type="domain" description="Rhamnogalacturonase A/B/Epimerase-like pectate lyase" evidence="1">
    <location>
        <begin position="157"/>
        <end position="231"/>
    </location>
</feature>
<sequence length="736" mass="79615">MNDRFPWYGGTSPQIADQSEVAYENYNKIKQFEDVGYFLVNYVVRGGVVSKSVKRNDEIDVTDIVAVIADDVTERKGKSFKTKYANATYYLDFTPNGDWAWGTSHPSGTVDVDYLAVAVVTTDANGNVVTITDKADPRGGFRLKSDYGLAGYLKNIIDVKDFGALGDGISDDTSAIQRAIQAAEAVSRTTTTTNNGITFRTGGAEIRFPSGTYLASGLVIAGDNIKLCSAEFANVTIVGKPGQDTITFANNVYGSFVENLNFFKGRTALKYGNQVRSFNEVKKCAFYQMDDYAITTGISTYSMYVYACRFRDCYGGIKTNIYDDLWVIDQCWFQRISDNCLYLKSPTTLVKSCDFEVHGDVNKSFVKIAAVGSAEDVGRIIFQHNRFGPEGTPKYCVEIGDPTDVATYAVSVAMFTGNFFQGGASSLPNTTEGIFKLNRGVRGLEISKNYIAGSYLGASLVLEAYSNYEIPIQGVWEDNYISPSYGGQVFSNGGIGFTIVDTDRTPSHSALPESLTNYVLSSNDFSTGSWATAGVTVSTDGADISPLGTSAYVLTKGVGTTDRIFQSISGLPSGPNELVFYAKPGSKSSITIVCRRSSDAINLTSNTIILKPGWRKYRLRLPDLGGVNFSFNIYLDYQSASPSAGDVRLAYVGLFSGRAPSSLLPSNSTTRKLFSANDLPIGTKRISYGSNSPTSGAWERGDIVYNTTPSAGGYVGWACVTGGIPGTWKGFGLIET</sequence>
<reference evidence="2 3" key="1">
    <citation type="submission" date="2024-04" db="EMBL/GenBank/DDBJ databases">
        <title>draft genome sequnece of Paenibacillus filicis.</title>
        <authorList>
            <person name="Kim D.-U."/>
        </authorList>
    </citation>
    <scope>NUCLEOTIDE SEQUENCE [LARGE SCALE GENOMIC DNA]</scope>
    <source>
        <strain evidence="2 3">KACC14197</strain>
    </source>
</reference>
<comment type="caution">
    <text evidence="2">The sequence shown here is derived from an EMBL/GenBank/DDBJ whole genome shotgun (WGS) entry which is preliminary data.</text>
</comment>
<protein>
    <submittedName>
        <fullName evidence="2">Glycosyl hydrolase family 28-related protein</fullName>
    </submittedName>
</protein>
<proteinExistence type="predicted"/>
<dbReference type="InterPro" id="IPR012334">
    <property type="entry name" value="Pectin_lyas_fold"/>
</dbReference>
<gene>
    <name evidence="2" type="ORF">WMW72_10615</name>
</gene>
<dbReference type="SUPFAM" id="SSF51126">
    <property type="entry name" value="Pectin lyase-like"/>
    <property type="match status" value="1"/>
</dbReference>
<organism evidence="2 3">
    <name type="scientific">Paenibacillus filicis</name>
    <dbReference type="NCBI Taxonomy" id="669464"/>
    <lineage>
        <taxon>Bacteria</taxon>
        <taxon>Bacillati</taxon>
        <taxon>Bacillota</taxon>
        <taxon>Bacilli</taxon>
        <taxon>Bacillales</taxon>
        <taxon>Paenibacillaceae</taxon>
        <taxon>Paenibacillus</taxon>
    </lineage>
</organism>
<name>A0ABU9DJV3_9BACL</name>
<evidence type="ECO:0000259" key="1">
    <source>
        <dbReference type="Pfam" id="PF12708"/>
    </source>
</evidence>
<keyword evidence="2" id="KW-0378">Hydrolase</keyword>
<dbReference type="Proteomes" id="UP001469365">
    <property type="component" value="Unassembled WGS sequence"/>
</dbReference>
<dbReference type="GO" id="GO:0016787">
    <property type="term" value="F:hydrolase activity"/>
    <property type="evidence" value="ECO:0007669"/>
    <property type="project" value="UniProtKB-KW"/>
</dbReference>
<evidence type="ECO:0000313" key="3">
    <source>
        <dbReference type="Proteomes" id="UP001469365"/>
    </source>
</evidence>
<dbReference type="EMBL" id="JBBPCC010000005">
    <property type="protein sequence ID" value="MEK8128355.1"/>
    <property type="molecule type" value="Genomic_DNA"/>
</dbReference>
<keyword evidence="3" id="KW-1185">Reference proteome</keyword>
<dbReference type="Pfam" id="PF12708">
    <property type="entry name" value="Pect-lyase_RHGA_epim"/>
    <property type="match status" value="1"/>
</dbReference>
<accession>A0ABU9DJV3</accession>
<dbReference type="Gene3D" id="2.160.20.10">
    <property type="entry name" value="Single-stranded right-handed beta-helix, Pectin lyase-like"/>
    <property type="match status" value="1"/>
</dbReference>
<dbReference type="RefSeq" id="WP_341415422.1">
    <property type="nucleotide sequence ID" value="NZ_JBBPCC010000005.1"/>
</dbReference>
<dbReference type="InterPro" id="IPR024535">
    <property type="entry name" value="RHGA/B-epi-like_pectate_lyase"/>
</dbReference>
<evidence type="ECO:0000313" key="2">
    <source>
        <dbReference type="EMBL" id="MEK8128355.1"/>
    </source>
</evidence>